<name>A0ABV7DXW9_9RHOB</name>
<accession>A0ABV7DXW9</accession>
<dbReference type="Proteomes" id="UP001595445">
    <property type="component" value="Unassembled WGS sequence"/>
</dbReference>
<protein>
    <recommendedName>
        <fullName evidence="4">DUF1236 domain-containing protein</fullName>
    </recommendedName>
</protein>
<evidence type="ECO:0000256" key="1">
    <source>
        <dbReference type="SAM" id="SignalP"/>
    </source>
</evidence>
<keyword evidence="3" id="KW-1185">Reference proteome</keyword>
<feature type="chain" id="PRO_5045848533" description="DUF1236 domain-containing protein" evidence="1">
    <location>
        <begin position="19"/>
        <end position="113"/>
    </location>
</feature>
<gene>
    <name evidence="2" type="ORF">ACFOD6_15300</name>
</gene>
<sequence length="113" mass="12159">MRPLLLSLLLLGPATAAAADCGSIVPSVCVMAVEDLSSAPKMLKVKPGVTPFLVGDRFPVESRSLLMDPARYGLDPSDGSWRYYAMAGVVYRIENGTGLVLEVIRSRSTAYLR</sequence>
<evidence type="ECO:0008006" key="4">
    <source>
        <dbReference type="Google" id="ProtNLM"/>
    </source>
</evidence>
<reference evidence="3" key="1">
    <citation type="journal article" date="2019" name="Int. J. Syst. Evol. Microbiol.">
        <title>The Global Catalogue of Microorganisms (GCM) 10K type strain sequencing project: providing services to taxonomists for standard genome sequencing and annotation.</title>
        <authorList>
            <consortium name="The Broad Institute Genomics Platform"/>
            <consortium name="The Broad Institute Genome Sequencing Center for Infectious Disease"/>
            <person name="Wu L."/>
            <person name="Ma J."/>
        </authorList>
    </citation>
    <scope>NUCLEOTIDE SEQUENCE [LARGE SCALE GENOMIC DNA]</scope>
    <source>
        <strain evidence="3">KCTC 62102</strain>
    </source>
</reference>
<feature type="signal peptide" evidence="1">
    <location>
        <begin position="1"/>
        <end position="18"/>
    </location>
</feature>
<dbReference type="RefSeq" id="WP_197641656.1">
    <property type="nucleotide sequence ID" value="NZ_JAEACP010000001.1"/>
</dbReference>
<comment type="caution">
    <text evidence="2">The sequence shown here is derived from an EMBL/GenBank/DDBJ whole genome shotgun (WGS) entry which is preliminary data.</text>
</comment>
<proteinExistence type="predicted"/>
<evidence type="ECO:0000313" key="3">
    <source>
        <dbReference type="Proteomes" id="UP001595445"/>
    </source>
</evidence>
<dbReference type="EMBL" id="JBHRSM010000025">
    <property type="protein sequence ID" value="MFC3087413.1"/>
    <property type="molecule type" value="Genomic_DNA"/>
</dbReference>
<keyword evidence="1" id="KW-0732">Signal</keyword>
<organism evidence="2 3">
    <name type="scientific">Tabrizicola soli</name>
    <dbReference type="NCBI Taxonomy" id="2185115"/>
    <lineage>
        <taxon>Bacteria</taxon>
        <taxon>Pseudomonadati</taxon>
        <taxon>Pseudomonadota</taxon>
        <taxon>Alphaproteobacteria</taxon>
        <taxon>Rhodobacterales</taxon>
        <taxon>Paracoccaceae</taxon>
        <taxon>Tabrizicola</taxon>
    </lineage>
</organism>
<evidence type="ECO:0000313" key="2">
    <source>
        <dbReference type="EMBL" id="MFC3087413.1"/>
    </source>
</evidence>